<dbReference type="AlphaFoldDB" id="A0A0D3EQ84"/>
<accession>A0A0D3EQ84</accession>
<dbReference type="HOGENOM" id="CLU_2458300_0_0_1"/>
<evidence type="ECO:0000313" key="2">
    <source>
        <dbReference type="Proteomes" id="UP000026960"/>
    </source>
</evidence>
<dbReference type="EnsemblPlants" id="OBART01G19750.1">
    <property type="protein sequence ID" value="OBART01G19750.1"/>
    <property type="gene ID" value="OBART01G19750"/>
</dbReference>
<keyword evidence="2" id="KW-1185">Reference proteome</keyword>
<protein>
    <submittedName>
        <fullName evidence="1">Uncharacterized protein</fullName>
    </submittedName>
</protein>
<dbReference type="Gramene" id="OBART01G19750.1">
    <property type="protein sequence ID" value="OBART01G19750.1"/>
    <property type="gene ID" value="OBART01G19750"/>
</dbReference>
<reference evidence="1" key="1">
    <citation type="journal article" date="2009" name="Rice">
        <title>De Novo Next Generation Sequencing of Plant Genomes.</title>
        <authorList>
            <person name="Rounsley S."/>
            <person name="Marri P.R."/>
            <person name="Yu Y."/>
            <person name="He R."/>
            <person name="Sisneros N."/>
            <person name="Goicoechea J.L."/>
            <person name="Lee S.J."/>
            <person name="Angelova A."/>
            <person name="Kudrna D."/>
            <person name="Luo M."/>
            <person name="Affourtit J."/>
            <person name="Desany B."/>
            <person name="Knight J."/>
            <person name="Niazi F."/>
            <person name="Egholm M."/>
            <person name="Wing R.A."/>
        </authorList>
    </citation>
    <scope>NUCLEOTIDE SEQUENCE [LARGE SCALE GENOMIC DNA]</scope>
    <source>
        <strain evidence="1">cv. IRGC 105608</strain>
    </source>
</reference>
<dbReference type="Proteomes" id="UP000026960">
    <property type="component" value="Chromosome 1"/>
</dbReference>
<reference evidence="1" key="2">
    <citation type="submission" date="2015-03" db="UniProtKB">
        <authorList>
            <consortium name="EnsemblPlants"/>
        </authorList>
    </citation>
    <scope>IDENTIFICATION</scope>
</reference>
<name>A0A0D3EQ84_9ORYZ</name>
<evidence type="ECO:0000313" key="1">
    <source>
        <dbReference type="EnsemblPlants" id="OBART01G19750.1"/>
    </source>
</evidence>
<dbReference type="STRING" id="65489.A0A0D3EQ84"/>
<organism evidence="1">
    <name type="scientific">Oryza barthii</name>
    <dbReference type="NCBI Taxonomy" id="65489"/>
    <lineage>
        <taxon>Eukaryota</taxon>
        <taxon>Viridiplantae</taxon>
        <taxon>Streptophyta</taxon>
        <taxon>Embryophyta</taxon>
        <taxon>Tracheophyta</taxon>
        <taxon>Spermatophyta</taxon>
        <taxon>Magnoliopsida</taxon>
        <taxon>Liliopsida</taxon>
        <taxon>Poales</taxon>
        <taxon>Poaceae</taxon>
        <taxon>BOP clade</taxon>
        <taxon>Oryzoideae</taxon>
        <taxon>Oryzeae</taxon>
        <taxon>Oryzinae</taxon>
        <taxon>Oryza</taxon>
    </lineage>
</organism>
<dbReference type="PaxDb" id="65489-OBART01G19750.1"/>
<sequence>MFCCFYFSEGCAAVSSSTHRVKTATEKAKYLGVFLLLWSLSKRGVLLPPTTEDLDFVGYIKSVATHLISQAKYRYPLNSKGIFAHEGSS</sequence>
<proteinExistence type="predicted"/>